<dbReference type="GeneID" id="59388049"/>
<proteinExistence type="predicted"/>
<name>G7VFH7_9CREN</name>
<gene>
    <name evidence="1" type="ORF">P186_1564</name>
</gene>
<dbReference type="KEGG" id="pyr:P186_1564"/>
<protein>
    <submittedName>
        <fullName evidence="1">Uncharacterized protein</fullName>
    </submittedName>
</protein>
<sequence>MSERRLYKVRVAELQVPPAIKEVLLKVLGPDDVVYLEKLGDRIRITL</sequence>
<dbReference type="eggNOG" id="arCOG05648">
    <property type="taxonomic scope" value="Archaea"/>
</dbReference>
<evidence type="ECO:0000313" key="1">
    <source>
        <dbReference type="EMBL" id="AET32983.1"/>
    </source>
</evidence>
<organism evidence="1 2">
    <name type="scientific">Pyrobaculum ferrireducens</name>
    <dbReference type="NCBI Taxonomy" id="1104324"/>
    <lineage>
        <taxon>Archaea</taxon>
        <taxon>Thermoproteota</taxon>
        <taxon>Thermoprotei</taxon>
        <taxon>Thermoproteales</taxon>
        <taxon>Thermoproteaceae</taxon>
        <taxon>Pyrobaculum</taxon>
    </lineage>
</organism>
<dbReference type="AlphaFoldDB" id="G7VFH7"/>
<dbReference type="BioCyc" id="PSP1104324:GJSN-1536-MONOMER"/>
<evidence type="ECO:0000313" key="2">
    <source>
        <dbReference type="Proteomes" id="UP000005867"/>
    </source>
</evidence>
<dbReference type="STRING" id="1104324.P186_1564"/>
<dbReference type="EMBL" id="CP003098">
    <property type="protein sequence ID" value="AET32983.1"/>
    <property type="molecule type" value="Genomic_DNA"/>
</dbReference>
<reference evidence="1 2" key="1">
    <citation type="journal article" date="2012" name="J. Bacteriol.">
        <title>Complete genome sequence of strain 1860, a crenarchaeon of the genus pyrobaculum able to grow with various electron acceptors.</title>
        <authorList>
            <person name="Mardanov A.V."/>
            <person name="Gumerov V.M."/>
            <person name="Slobodkina G.B."/>
            <person name="Beletsky A.V."/>
            <person name="Bonch-Osmolovskaya E.A."/>
            <person name="Ravin N.V."/>
            <person name="Skryabin K.G."/>
        </authorList>
    </citation>
    <scope>NUCLEOTIDE SEQUENCE [LARGE SCALE GENOMIC DNA]</scope>
    <source>
        <strain evidence="1 2">1860</strain>
    </source>
</reference>
<keyword evidence="2" id="KW-1185">Reference proteome</keyword>
<accession>G7VFH7</accession>
<dbReference type="Proteomes" id="UP000005867">
    <property type="component" value="Chromosome"/>
</dbReference>
<dbReference type="RefSeq" id="WP_014288809.1">
    <property type="nucleotide sequence ID" value="NC_016645.1"/>
</dbReference>
<dbReference type="HOGENOM" id="CLU_216669_0_0_2"/>
<dbReference type="OrthoDB" id="27601at2157"/>